<keyword evidence="3" id="KW-1185">Reference proteome</keyword>
<feature type="domain" description="DUF4440" evidence="1">
    <location>
        <begin position="32"/>
        <end position="141"/>
    </location>
</feature>
<dbReference type="Proteomes" id="UP000030140">
    <property type="component" value="Unassembled WGS sequence"/>
</dbReference>
<organism evidence="2 3">
    <name type="scientific">Dokdonia donghaensis DSW-1</name>
    <dbReference type="NCBI Taxonomy" id="1300343"/>
    <lineage>
        <taxon>Bacteria</taxon>
        <taxon>Pseudomonadati</taxon>
        <taxon>Bacteroidota</taxon>
        <taxon>Flavobacteriia</taxon>
        <taxon>Flavobacteriales</taxon>
        <taxon>Flavobacteriaceae</taxon>
        <taxon>Dokdonia</taxon>
    </lineage>
</organism>
<accession>A0A0A2H0R8</accession>
<dbReference type="Pfam" id="PF14534">
    <property type="entry name" value="DUF4440"/>
    <property type="match status" value="1"/>
</dbReference>
<dbReference type="Gene3D" id="3.10.450.50">
    <property type="match status" value="1"/>
</dbReference>
<dbReference type="SUPFAM" id="SSF54427">
    <property type="entry name" value="NTF2-like"/>
    <property type="match status" value="1"/>
</dbReference>
<name>A0A0A2H0R8_9FLAO</name>
<dbReference type="RefSeq" id="WP_035325253.1">
    <property type="nucleotide sequence ID" value="NZ_JSAQ01000001.1"/>
</dbReference>
<proteinExistence type="predicted"/>
<dbReference type="AlphaFoldDB" id="A0A0A2H0R8"/>
<dbReference type="InterPro" id="IPR032710">
    <property type="entry name" value="NTF2-like_dom_sf"/>
</dbReference>
<gene>
    <name evidence="2" type="ORF">NV36_04980</name>
</gene>
<sequence length="148" mass="16527">MKNPTNLLWILLLLPLIGVAQVSEDSKLYKEILAIDSALFGSYNNCDLATHEALISEDLEFYHDKGGLSTSKTEYMKALKENICNKVQRTLTPGTFEVHEIAGFGAVSLGKHSFHNLVEDSHSEPSKFITILKDTPKGWKITRVISLH</sequence>
<dbReference type="KEGG" id="ddo:I597_2768"/>
<dbReference type="EMBL" id="JSAQ01000001">
    <property type="protein sequence ID" value="KGO06250.1"/>
    <property type="molecule type" value="Genomic_DNA"/>
</dbReference>
<evidence type="ECO:0000259" key="1">
    <source>
        <dbReference type="Pfam" id="PF14534"/>
    </source>
</evidence>
<dbReference type="OrthoDB" id="1357763at2"/>
<reference evidence="2 3" key="1">
    <citation type="submission" date="2014-10" db="EMBL/GenBank/DDBJ databases">
        <title>Draft genome sequence of the proteorhodopsin-containing marine bacterium Dokdonia donghaensis.</title>
        <authorList>
            <person name="Gomez-Consarnau L."/>
            <person name="Gonzalez J.M."/>
            <person name="Riedel T."/>
            <person name="Jaenicke S."/>
            <person name="Wagner-Doebler I."/>
            <person name="Fuhrman J.A."/>
        </authorList>
    </citation>
    <scope>NUCLEOTIDE SEQUENCE [LARGE SCALE GENOMIC DNA]</scope>
    <source>
        <strain evidence="2 3">DSW-1</strain>
    </source>
</reference>
<protein>
    <recommendedName>
        <fullName evidence="1">DUF4440 domain-containing protein</fullName>
    </recommendedName>
</protein>
<evidence type="ECO:0000313" key="3">
    <source>
        <dbReference type="Proteomes" id="UP000030140"/>
    </source>
</evidence>
<comment type="caution">
    <text evidence="2">The sequence shown here is derived from an EMBL/GenBank/DDBJ whole genome shotgun (WGS) entry which is preliminary data.</text>
</comment>
<dbReference type="PATRIC" id="fig|1300343.5.peg.2809"/>
<dbReference type="InterPro" id="IPR027843">
    <property type="entry name" value="DUF4440"/>
</dbReference>
<evidence type="ECO:0000313" key="2">
    <source>
        <dbReference type="EMBL" id="KGO06250.1"/>
    </source>
</evidence>